<sequence length="183" mass="20065">MASIRRIIADDQEALIDELRPEPPSDLSPLRNVLEIAERHVAPQVIAISPAEPIDLDEELVALASAMGQLDPEDIPQPNVARSFQVERVAPRPAPSVRYVSPRRAAEPARQDALLSDEVDASVSGAFGRLGAAVASSTSPKTLEDIAKEMLRPMLKSWLDDNLPPLVERLVQAEIERVSRSRR</sequence>
<proteinExistence type="predicted"/>
<reference evidence="1 2" key="1">
    <citation type="submission" date="2019-07" db="EMBL/GenBank/DDBJ databases">
        <title>Whole genome shotgun sequence of Microvirga aerophila NBRC 106136.</title>
        <authorList>
            <person name="Hosoyama A."/>
            <person name="Uohara A."/>
            <person name="Ohji S."/>
            <person name="Ichikawa N."/>
        </authorList>
    </citation>
    <scope>NUCLEOTIDE SEQUENCE [LARGE SCALE GENOMIC DNA]</scope>
    <source>
        <strain evidence="1 2">NBRC 106136</strain>
    </source>
</reference>
<gene>
    <name evidence="1" type="ORF">MAE02_09080</name>
</gene>
<dbReference type="InterPro" id="IPR019632">
    <property type="entry name" value="DUF2497"/>
</dbReference>
<dbReference type="Proteomes" id="UP000321085">
    <property type="component" value="Unassembled WGS sequence"/>
</dbReference>
<dbReference type="RefSeq" id="WP_245439319.1">
    <property type="nucleotide sequence ID" value="NZ_BJYU01000008.1"/>
</dbReference>
<name>A0A512BMN1_9HYPH</name>
<dbReference type="AlphaFoldDB" id="A0A512BMN1"/>
<protein>
    <recommendedName>
        <fullName evidence="3">Pole-organizing protein PopZ</fullName>
    </recommendedName>
</protein>
<comment type="caution">
    <text evidence="1">The sequence shown here is derived from an EMBL/GenBank/DDBJ whole genome shotgun (WGS) entry which is preliminary data.</text>
</comment>
<dbReference type="Pfam" id="PF10691">
    <property type="entry name" value="DUF2497"/>
    <property type="match status" value="1"/>
</dbReference>
<evidence type="ECO:0000313" key="2">
    <source>
        <dbReference type="Proteomes" id="UP000321085"/>
    </source>
</evidence>
<dbReference type="EMBL" id="BJYU01000008">
    <property type="protein sequence ID" value="GEO13212.1"/>
    <property type="molecule type" value="Genomic_DNA"/>
</dbReference>
<keyword evidence="2" id="KW-1185">Reference proteome</keyword>
<evidence type="ECO:0000313" key="1">
    <source>
        <dbReference type="EMBL" id="GEO13212.1"/>
    </source>
</evidence>
<organism evidence="1 2">
    <name type="scientific">Microvirga aerophila</name>
    <dbReference type="NCBI Taxonomy" id="670291"/>
    <lineage>
        <taxon>Bacteria</taxon>
        <taxon>Pseudomonadati</taxon>
        <taxon>Pseudomonadota</taxon>
        <taxon>Alphaproteobacteria</taxon>
        <taxon>Hyphomicrobiales</taxon>
        <taxon>Methylobacteriaceae</taxon>
        <taxon>Microvirga</taxon>
    </lineage>
</organism>
<evidence type="ECO:0008006" key="3">
    <source>
        <dbReference type="Google" id="ProtNLM"/>
    </source>
</evidence>
<accession>A0A512BMN1</accession>